<dbReference type="Proteomes" id="UP001285154">
    <property type="component" value="Unassembled WGS sequence"/>
</dbReference>
<protein>
    <submittedName>
        <fullName evidence="1">Uncharacterized protein</fullName>
    </submittedName>
</protein>
<organism evidence="1 2">
    <name type="scientific">Mesorhizobium vachelliae</name>
    <dbReference type="NCBI Taxonomy" id="3072309"/>
    <lineage>
        <taxon>Bacteria</taxon>
        <taxon>Pseudomonadati</taxon>
        <taxon>Pseudomonadota</taxon>
        <taxon>Alphaproteobacteria</taxon>
        <taxon>Hyphomicrobiales</taxon>
        <taxon>Phyllobacteriaceae</taxon>
        <taxon>Mesorhizobium</taxon>
    </lineage>
</organism>
<comment type="caution">
    <text evidence="1">The sequence shown here is derived from an EMBL/GenBank/DDBJ whole genome shotgun (WGS) entry which is preliminary data.</text>
</comment>
<accession>A0ABU5AC05</accession>
<name>A0ABU5AC05_9HYPH</name>
<dbReference type="RefSeq" id="WP_320252903.1">
    <property type="nucleotide sequence ID" value="NZ_JAVIIQ010000018.1"/>
</dbReference>
<sequence length="54" mass="5508">MTDPAVEDGVLITLPPPKVSQTKTGLAAAIRSAELPSAGGADDLAAFMRITGER</sequence>
<proteinExistence type="predicted"/>
<gene>
    <name evidence="1" type="ORF">RFM42_29940</name>
</gene>
<dbReference type="EMBL" id="JAVIIQ010000018">
    <property type="protein sequence ID" value="MDX8535246.1"/>
    <property type="molecule type" value="Genomic_DNA"/>
</dbReference>
<evidence type="ECO:0000313" key="1">
    <source>
        <dbReference type="EMBL" id="MDX8535246.1"/>
    </source>
</evidence>
<keyword evidence="2" id="KW-1185">Reference proteome</keyword>
<evidence type="ECO:0000313" key="2">
    <source>
        <dbReference type="Proteomes" id="UP001285154"/>
    </source>
</evidence>
<reference evidence="1 2" key="1">
    <citation type="submission" date="2023-08" db="EMBL/GenBank/DDBJ databases">
        <title>Implementing the SeqCode for naming new Mesorhizobium species isolated from Vachellia karroo root nodules.</title>
        <authorList>
            <person name="Van Lill M."/>
        </authorList>
    </citation>
    <scope>NUCLEOTIDE SEQUENCE [LARGE SCALE GENOMIC DNA]</scope>
    <source>
        <strain evidence="1 2">VK25D</strain>
    </source>
</reference>